<dbReference type="Gene3D" id="1.10.3210.10">
    <property type="entry name" value="Hypothetical protein af1432"/>
    <property type="match status" value="1"/>
</dbReference>
<dbReference type="OrthoDB" id="1680582at2"/>
<dbReference type="AlphaFoldDB" id="L0F8X6"/>
<sequence length="157" mass="18222">MKWEFINHMEKIYNLLQELEQEKSDRDYPFAWERVHATSCAQVGRLLARKRGADLELAALVCSLHDIGRWYTGRQKDHAIHGEEPVRRFLESYSIAETSKEEVIRAVIHHSEKDKVGSALEEIVKDADILDCYFHGDEVSKPHHVARLKKVMEELGL</sequence>
<dbReference type="SUPFAM" id="SSF109604">
    <property type="entry name" value="HD-domain/PDEase-like"/>
    <property type="match status" value="1"/>
</dbReference>
<dbReference type="KEGG" id="ddl:Desdi_1599"/>
<gene>
    <name evidence="2" type="ordered locus">Desdi_1599</name>
</gene>
<dbReference type="eggNOG" id="COG1418">
    <property type="taxonomic scope" value="Bacteria"/>
</dbReference>
<dbReference type="HOGENOM" id="CLU_136682_0_0_9"/>
<evidence type="ECO:0000313" key="2">
    <source>
        <dbReference type="EMBL" id="AGA69091.1"/>
    </source>
</evidence>
<protein>
    <submittedName>
        <fullName evidence="2">Putative domain HDIG-containing protein</fullName>
    </submittedName>
</protein>
<reference evidence="3" key="1">
    <citation type="submission" date="2012-02" db="EMBL/GenBank/DDBJ databases">
        <title>Complete sequence of Desulfitobacterium dichloroeliminans LMG P-21439.</title>
        <authorList>
            <person name="Lucas S."/>
            <person name="Han J."/>
            <person name="Lapidus A."/>
            <person name="Cheng J.-F."/>
            <person name="Goodwin L."/>
            <person name="Pitluck S."/>
            <person name="Peters L."/>
            <person name="Ovchinnikova G."/>
            <person name="Teshima H."/>
            <person name="Detter J.C."/>
            <person name="Han C."/>
            <person name="Tapia R."/>
            <person name="Land M."/>
            <person name="Hauser L."/>
            <person name="Kyrpides N."/>
            <person name="Ivanova N."/>
            <person name="Pagani I."/>
            <person name="Kruse T."/>
            <person name="de Vos W.M."/>
            <person name="Boon N."/>
            <person name="Smidt H."/>
            <person name="Woyke T."/>
        </authorList>
    </citation>
    <scope>NUCLEOTIDE SEQUENCE [LARGE SCALE GENOMIC DNA]</scope>
    <source>
        <strain evidence="3">LMG P-21439 / DCA1</strain>
    </source>
</reference>
<accession>L0F8X6</accession>
<name>L0F8X6_DESDL</name>
<dbReference type="Proteomes" id="UP000010797">
    <property type="component" value="Chromosome"/>
</dbReference>
<dbReference type="InterPro" id="IPR006674">
    <property type="entry name" value="HD_domain"/>
</dbReference>
<dbReference type="NCBIfam" id="TIGR00277">
    <property type="entry name" value="HDIG"/>
    <property type="match status" value="1"/>
</dbReference>
<dbReference type="InterPro" id="IPR006675">
    <property type="entry name" value="HDIG_dom"/>
</dbReference>
<evidence type="ECO:0000259" key="1">
    <source>
        <dbReference type="PROSITE" id="PS51831"/>
    </source>
</evidence>
<organism evidence="2 3">
    <name type="scientific">Desulfitobacterium dichloroeliminans (strain LMG P-21439 / DCA1)</name>
    <dbReference type="NCBI Taxonomy" id="871963"/>
    <lineage>
        <taxon>Bacteria</taxon>
        <taxon>Bacillati</taxon>
        <taxon>Bacillota</taxon>
        <taxon>Clostridia</taxon>
        <taxon>Eubacteriales</taxon>
        <taxon>Desulfitobacteriaceae</taxon>
        <taxon>Desulfitobacterium</taxon>
    </lineage>
</organism>
<feature type="domain" description="HD" evidence="1">
    <location>
        <begin position="33"/>
        <end position="133"/>
    </location>
</feature>
<dbReference type="RefSeq" id="WP_015262081.1">
    <property type="nucleotide sequence ID" value="NC_019903.1"/>
</dbReference>
<dbReference type="STRING" id="871963.Desdi_1599"/>
<keyword evidence="3" id="KW-1185">Reference proteome</keyword>
<proteinExistence type="predicted"/>
<dbReference type="Pfam" id="PF01966">
    <property type="entry name" value="HD"/>
    <property type="match status" value="1"/>
</dbReference>
<evidence type="ECO:0000313" key="3">
    <source>
        <dbReference type="Proteomes" id="UP000010797"/>
    </source>
</evidence>
<dbReference type="PROSITE" id="PS51831">
    <property type="entry name" value="HD"/>
    <property type="match status" value="1"/>
</dbReference>
<dbReference type="EMBL" id="CP003344">
    <property type="protein sequence ID" value="AGA69091.1"/>
    <property type="molecule type" value="Genomic_DNA"/>
</dbReference>